<accession>A0AAC9HT85</accession>
<dbReference type="Proteomes" id="UP000095210">
    <property type="component" value="Chromosome"/>
</dbReference>
<keyword evidence="3" id="KW-1185">Reference proteome</keyword>
<feature type="transmembrane region" description="Helical" evidence="1">
    <location>
        <begin position="38"/>
        <end position="58"/>
    </location>
</feature>
<feature type="transmembrane region" description="Helical" evidence="1">
    <location>
        <begin position="6"/>
        <end position="26"/>
    </location>
</feature>
<dbReference type="KEGG" id="ahm:TL08_20615"/>
<name>A0AAC9HT85_9PSEU</name>
<keyword evidence="1" id="KW-1133">Transmembrane helix</keyword>
<evidence type="ECO:0000256" key="1">
    <source>
        <dbReference type="SAM" id="Phobius"/>
    </source>
</evidence>
<organism evidence="2 3">
    <name type="scientific">Actinoalloteichus hymeniacidonis</name>
    <dbReference type="NCBI Taxonomy" id="340345"/>
    <lineage>
        <taxon>Bacteria</taxon>
        <taxon>Bacillati</taxon>
        <taxon>Actinomycetota</taxon>
        <taxon>Actinomycetes</taxon>
        <taxon>Pseudonocardiales</taxon>
        <taxon>Pseudonocardiaceae</taxon>
        <taxon>Actinoalloteichus</taxon>
    </lineage>
</organism>
<dbReference type="EMBL" id="CP014859">
    <property type="protein sequence ID" value="AOS64914.1"/>
    <property type="molecule type" value="Genomic_DNA"/>
</dbReference>
<evidence type="ECO:0000313" key="3">
    <source>
        <dbReference type="Proteomes" id="UP000095210"/>
    </source>
</evidence>
<dbReference type="AlphaFoldDB" id="A0AAC9HT85"/>
<keyword evidence="1" id="KW-0472">Membrane</keyword>
<gene>
    <name evidence="2" type="ORF">TL08_20615</name>
</gene>
<keyword evidence="1" id="KW-0812">Transmembrane</keyword>
<protein>
    <submittedName>
        <fullName evidence="2">Phospholipase_D-nuclease N-terminal</fullName>
    </submittedName>
</protein>
<proteinExistence type="predicted"/>
<dbReference type="GO" id="GO:0005886">
    <property type="term" value="C:plasma membrane"/>
    <property type="evidence" value="ECO:0007669"/>
    <property type="project" value="UniProtKB-SubCell"/>
</dbReference>
<reference evidence="3" key="1">
    <citation type="submission" date="2016-03" db="EMBL/GenBank/DDBJ databases">
        <title>Complete genome sequence of the type strain Actinoalloteichus hymeniacidonis DSM 45092.</title>
        <authorList>
            <person name="Schaffert L."/>
            <person name="Albersmeier A."/>
            <person name="Winkler A."/>
            <person name="Kalinowski J."/>
            <person name="Zotchev S."/>
            <person name="Ruckert C."/>
        </authorList>
    </citation>
    <scope>NUCLEOTIDE SEQUENCE [LARGE SCALE GENOMIC DNA]</scope>
    <source>
        <strain evidence="3">HPA177(T) (DSM 45092(T))</strain>
    </source>
</reference>
<evidence type="ECO:0000313" key="2">
    <source>
        <dbReference type="EMBL" id="AOS64914.1"/>
    </source>
</evidence>
<sequence>MDTSGLVIAGLISAGGAVIILALLIVVTTERWNLGQTLIWVLVIFAIPVLGALVFLILDHQRKVSLAGIAQRSAADDVPTAP</sequence>
<dbReference type="RefSeq" id="WP_172803848.1">
    <property type="nucleotide sequence ID" value="NZ_CP014859.1"/>
</dbReference>